<evidence type="ECO:0000313" key="12">
    <source>
        <dbReference type="Proteomes" id="UP001228905"/>
    </source>
</evidence>
<dbReference type="InterPro" id="IPR000718">
    <property type="entry name" value="Peptidase_M13"/>
</dbReference>
<evidence type="ECO:0000256" key="2">
    <source>
        <dbReference type="ARBA" id="ARBA00007357"/>
    </source>
</evidence>
<dbReference type="EC" id="3.4.24.-" evidence="11"/>
<dbReference type="InterPro" id="IPR024079">
    <property type="entry name" value="MetalloPept_cat_dom_sf"/>
</dbReference>
<feature type="signal peptide" evidence="8">
    <location>
        <begin position="1"/>
        <end position="24"/>
    </location>
</feature>
<evidence type="ECO:0000256" key="5">
    <source>
        <dbReference type="ARBA" id="ARBA00022801"/>
    </source>
</evidence>
<dbReference type="InterPro" id="IPR018497">
    <property type="entry name" value="Peptidase_M13_C"/>
</dbReference>
<dbReference type="RefSeq" id="WP_307352631.1">
    <property type="nucleotide sequence ID" value="NZ_JAUSVS010000012.1"/>
</dbReference>
<dbReference type="PRINTS" id="PR00786">
    <property type="entry name" value="NEPRILYSIN"/>
</dbReference>
<feature type="domain" description="Peptidase M13 C-terminal" evidence="9">
    <location>
        <begin position="504"/>
        <end position="705"/>
    </location>
</feature>
<keyword evidence="5 11" id="KW-0378">Hydrolase</keyword>
<comment type="cofactor">
    <cofactor evidence="1">
        <name>Zn(2+)</name>
        <dbReference type="ChEBI" id="CHEBI:29105"/>
    </cofactor>
</comment>
<keyword evidence="3" id="KW-0645">Protease</keyword>
<evidence type="ECO:0000256" key="7">
    <source>
        <dbReference type="ARBA" id="ARBA00023049"/>
    </source>
</evidence>
<keyword evidence="6" id="KW-0862">Zinc</keyword>
<dbReference type="GO" id="GO:0016787">
    <property type="term" value="F:hydrolase activity"/>
    <property type="evidence" value="ECO:0007669"/>
    <property type="project" value="UniProtKB-KW"/>
</dbReference>
<evidence type="ECO:0000313" key="11">
    <source>
        <dbReference type="EMBL" id="MDQ0466524.1"/>
    </source>
</evidence>
<protein>
    <submittedName>
        <fullName evidence="11">Endopeptidase</fullName>
        <ecNumber evidence="11">3.4.24.-</ecNumber>
    </submittedName>
</protein>
<comment type="caution">
    <text evidence="11">The sequence shown here is derived from an EMBL/GenBank/DDBJ whole genome shotgun (WGS) entry which is preliminary data.</text>
</comment>
<evidence type="ECO:0000256" key="8">
    <source>
        <dbReference type="SAM" id="SignalP"/>
    </source>
</evidence>
<dbReference type="CDD" id="cd08662">
    <property type="entry name" value="M13"/>
    <property type="match status" value="1"/>
</dbReference>
<dbReference type="Pfam" id="PF01431">
    <property type="entry name" value="Peptidase_M13"/>
    <property type="match status" value="1"/>
</dbReference>
<feature type="domain" description="Peptidase M13 N-terminal" evidence="10">
    <location>
        <begin position="78"/>
        <end position="452"/>
    </location>
</feature>
<dbReference type="Pfam" id="PF05649">
    <property type="entry name" value="Peptidase_M13_N"/>
    <property type="match status" value="1"/>
</dbReference>
<dbReference type="InterPro" id="IPR008753">
    <property type="entry name" value="Peptidase_M13_N"/>
</dbReference>
<keyword evidence="12" id="KW-1185">Reference proteome</keyword>
<comment type="similarity">
    <text evidence="2">Belongs to the peptidase M13 family.</text>
</comment>
<dbReference type="PROSITE" id="PS51885">
    <property type="entry name" value="NEPRILYSIN"/>
    <property type="match status" value="1"/>
</dbReference>
<evidence type="ECO:0000259" key="9">
    <source>
        <dbReference type="Pfam" id="PF01431"/>
    </source>
</evidence>
<dbReference type="Proteomes" id="UP001228905">
    <property type="component" value="Unassembled WGS sequence"/>
</dbReference>
<reference evidence="11 12" key="1">
    <citation type="submission" date="2023-07" db="EMBL/GenBank/DDBJ databases">
        <title>Genomic Encyclopedia of Type Strains, Phase IV (KMG-IV): sequencing the most valuable type-strain genomes for metagenomic binning, comparative biology and taxonomic classification.</title>
        <authorList>
            <person name="Goeker M."/>
        </authorList>
    </citation>
    <scope>NUCLEOTIDE SEQUENCE [LARGE SCALE GENOMIC DNA]</scope>
    <source>
        <strain evidence="11 12">DSM 18695</strain>
    </source>
</reference>
<accession>A0ABU0IWY5</accession>
<dbReference type="SUPFAM" id="SSF55486">
    <property type="entry name" value="Metalloproteases ('zincins'), catalytic domain"/>
    <property type="match status" value="1"/>
</dbReference>
<evidence type="ECO:0000259" key="10">
    <source>
        <dbReference type="Pfam" id="PF05649"/>
    </source>
</evidence>
<evidence type="ECO:0000256" key="4">
    <source>
        <dbReference type="ARBA" id="ARBA00022723"/>
    </source>
</evidence>
<dbReference type="InterPro" id="IPR042089">
    <property type="entry name" value="Peptidase_M13_dom_2"/>
</dbReference>
<keyword evidence="8" id="KW-0732">Signal</keyword>
<evidence type="ECO:0000256" key="6">
    <source>
        <dbReference type="ARBA" id="ARBA00022833"/>
    </source>
</evidence>
<evidence type="ECO:0000256" key="1">
    <source>
        <dbReference type="ARBA" id="ARBA00001947"/>
    </source>
</evidence>
<gene>
    <name evidence="11" type="ORF">QO010_004319</name>
</gene>
<dbReference type="PANTHER" id="PTHR11733:SF167">
    <property type="entry name" value="FI17812P1-RELATED"/>
    <property type="match status" value="1"/>
</dbReference>
<feature type="chain" id="PRO_5046077925" evidence="8">
    <location>
        <begin position="25"/>
        <end position="708"/>
    </location>
</feature>
<keyword evidence="4" id="KW-0479">Metal-binding</keyword>
<dbReference type="Gene3D" id="3.40.390.10">
    <property type="entry name" value="Collagenase (Catalytic Domain)"/>
    <property type="match status" value="1"/>
</dbReference>
<name>A0ABU0IWY5_9CAUL</name>
<sequence length="708" mass="78067">MKSILLRAAAVAALSLAAFGPVAAHDNHVCLDDACTLQSLFNPADTPAAGGGEVVSLESPHYGTWGFDLTGMDRSVKPGDDFYKFANGAWDARTEIPADRTRFGNFDKLSILSEARTRSIIEDSASGKEKGPDATKIGDAYKAFMDEALAEKLDIQPIAGDLAQIQKVKTRDDLTTLMGTDNFSGFTALMGLGIGQDAKDPAHYAVYAGLGGLGLPDRDYYLDAKYADKKAKYEAYIAQMLTMAKWPDPAGSAKAVLAFETQLAEASWTRIERRDRDKTYNPMTWAELKAYTPGYNWDRYFAGTELPKVDRVILGTNTAFPKYAKIYGETSVDTLKAWQAFHLVDGAAPLLSKRFVDANWQFRAHELSGAPEQRPRWKRGVGMVNGLLGESVGKVYVARYFPPESKAKMVSLISDIRTALKARIEKLDWMSDETKAKALDKLAKFNVKVGYPDKWRDYSKLVIKSDDLVGNARRAGAFEWRYEVARLNGPVDRQEWGMTPQTVNAYYNSTMNEIVFPAAILQAPFFDPNADPAINYGGIGGVIGHEISHGFDDQGRKSDGDGVLRDWWTPEDAAKFKVQADKLGAQYSAFEPIPGFHVQGGLTMGENIGDMGGLSLALDAYRVSLGGKPAPVLDGFTGDQRVFLGWAQVWRAKIRDEALKQQVATDPHSPAYYRVDGTIRNVNGWYDAWGVKEGDKLYVAPADRVKIW</sequence>
<organism evidence="11 12">
    <name type="scientific">Caulobacter ginsengisoli</name>
    <dbReference type="NCBI Taxonomy" id="400775"/>
    <lineage>
        <taxon>Bacteria</taxon>
        <taxon>Pseudomonadati</taxon>
        <taxon>Pseudomonadota</taxon>
        <taxon>Alphaproteobacteria</taxon>
        <taxon>Caulobacterales</taxon>
        <taxon>Caulobacteraceae</taxon>
        <taxon>Caulobacter</taxon>
    </lineage>
</organism>
<evidence type="ECO:0000256" key="3">
    <source>
        <dbReference type="ARBA" id="ARBA00022670"/>
    </source>
</evidence>
<dbReference type="Gene3D" id="1.10.1380.10">
    <property type="entry name" value="Neutral endopeptidase , domain2"/>
    <property type="match status" value="1"/>
</dbReference>
<keyword evidence="7" id="KW-0482">Metalloprotease</keyword>
<proteinExistence type="inferred from homology"/>
<dbReference type="PANTHER" id="PTHR11733">
    <property type="entry name" value="ZINC METALLOPROTEASE FAMILY M13 NEPRILYSIN-RELATED"/>
    <property type="match status" value="1"/>
</dbReference>
<dbReference type="EMBL" id="JAUSVS010000012">
    <property type="protein sequence ID" value="MDQ0466524.1"/>
    <property type="molecule type" value="Genomic_DNA"/>
</dbReference>